<keyword evidence="1" id="KW-0646">Protease inhibitor</keyword>
<feature type="signal peptide" evidence="3">
    <location>
        <begin position="1"/>
        <end position="27"/>
    </location>
</feature>
<dbReference type="Proteomes" id="UP000002051">
    <property type="component" value="Unassembled WGS sequence"/>
</dbReference>
<reference evidence="5" key="4">
    <citation type="journal article" date="2018" name="Nat. Plants">
        <title>Whole-genome landscape of Medicago truncatula symbiotic genes.</title>
        <authorList>
            <person name="Pecrix Y."/>
            <person name="Gamas P."/>
            <person name="Carrere S."/>
        </authorList>
    </citation>
    <scope>NUCLEOTIDE SEQUENCE</scope>
    <source>
        <tissue evidence="5">Leaves</tissue>
    </source>
</reference>
<dbReference type="Gene3D" id="2.10.69.10">
    <property type="entry name" value="Cysteine Protease (Bromelain) Inhibitor, subunit H"/>
    <property type="match status" value="1"/>
</dbReference>
<gene>
    <name evidence="4" type="ordered locus">MTR_7g077313</name>
    <name evidence="5" type="ORF">MtrunA17_Chr7g0247541</name>
</gene>
<dbReference type="HOGENOM" id="CLU_156136_0_0_1"/>
<dbReference type="PaxDb" id="3880-AES80163"/>
<dbReference type="AlphaFoldDB" id="A0A072U2I4"/>
<evidence type="ECO:0000313" key="7">
    <source>
        <dbReference type="Proteomes" id="UP000002051"/>
    </source>
</evidence>
<dbReference type="SUPFAM" id="SSF57247">
    <property type="entry name" value="Bowman-Birk inhibitor, BBI"/>
    <property type="match status" value="1"/>
</dbReference>
<dbReference type="InterPro" id="IPR035995">
    <property type="entry name" value="Bowman-Birk_prot_inh"/>
</dbReference>
<evidence type="ECO:0000313" key="5">
    <source>
        <dbReference type="EMBL" id="RHN46938.1"/>
    </source>
</evidence>
<dbReference type="Gramene" id="rna41475">
    <property type="protein sequence ID" value="RHN46938.1"/>
    <property type="gene ID" value="gene41475"/>
</dbReference>
<evidence type="ECO:0000313" key="6">
    <source>
        <dbReference type="EnsemblPlants" id="KEH23358"/>
    </source>
</evidence>
<protein>
    <submittedName>
        <fullName evidence="4">Bowman birk trypsin inhibitor</fullName>
    </submittedName>
</protein>
<keyword evidence="7" id="KW-1185">Reference proteome</keyword>
<reference evidence="6" key="3">
    <citation type="submission" date="2015-04" db="UniProtKB">
        <authorList>
            <consortium name="EnsemblPlants"/>
        </authorList>
    </citation>
    <scope>IDENTIFICATION</scope>
    <source>
        <strain evidence="6">cv. Jemalong A17</strain>
    </source>
</reference>
<reference evidence="4 7" key="2">
    <citation type="journal article" date="2014" name="BMC Genomics">
        <title>An improved genome release (version Mt4.0) for the model legume Medicago truncatula.</title>
        <authorList>
            <person name="Tang H."/>
            <person name="Krishnakumar V."/>
            <person name="Bidwell S."/>
            <person name="Rosen B."/>
            <person name="Chan A."/>
            <person name="Zhou S."/>
            <person name="Gentzbittel L."/>
            <person name="Childs K.L."/>
            <person name="Yandell M."/>
            <person name="Gundlach H."/>
            <person name="Mayer K.F."/>
            <person name="Schwartz D.C."/>
            <person name="Town C.D."/>
        </authorList>
    </citation>
    <scope>GENOME REANNOTATION</scope>
    <source>
        <strain evidence="4">A17</strain>
        <strain evidence="6 7">cv. Jemalong A17</strain>
    </source>
</reference>
<proteinExistence type="predicted"/>
<evidence type="ECO:0000256" key="1">
    <source>
        <dbReference type="ARBA" id="ARBA00022690"/>
    </source>
</evidence>
<sequence>MGLMNKKTMIKLAMLIFLLSFIATIDARFDSKSFITQVISSNDVNSTTNRCCKNVEWFYVEWIPIMCQCLDIVETCESTCKYCTCKQPKRCTCDDYEQDCNEC</sequence>
<keyword evidence="2" id="KW-1015">Disulfide bond</keyword>
<feature type="chain" id="PRO_5014499220" evidence="3">
    <location>
        <begin position="28"/>
        <end position="103"/>
    </location>
</feature>
<dbReference type="EnsemblPlants" id="KEH23358">
    <property type="protein sequence ID" value="KEH23358"/>
    <property type="gene ID" value="MTR_7g077313"/>
</dbReference>
<reference evidence="4 7" key="1">
    <citation type="journal article" date="2011" name="Nature">
        <title>The Medicago genome provides insight into the evolution of rhizobial symbioses.</title>
        <authorList>
            <person name="Young N.D."/>
            <person name="Debelle F."/>
            <person name="Oldroyd G.E."/>
            <person name="Geurts R."/>
            <person name="Cannon S.B."/>
            <person name="Udvardi M.K."/>
            <person name="Benedito V.A."/>
            <person name="Mayer K.F."/>
            <person name="Gouzy J."/>
            <person name="Schoof H."/>
            <person name="Van de Peer Y."/>
            <person name="Proost S."/>
            <person name="Cook D.R."/>
            <person name="Meyers B.C."/>
            <person name="Spannagl M."/>
            <person name="Cheung F."/>
            <person name="De Mita S."/>
            <person name="Krishnakumar V."/>
            <person name="Gundlach H."/>
            <person name="Zhou S."/>
            <person name="Mudge J."/>
            <person name="Bharti A.K."/>
            <person name="Murray J.D."/>
            <person name="Naoumkina M.A."/>
            <person name="Rosen B."/>
            <person name="Silverstein K.A."/>
            <person name="Tang H."/>
            <person name="Rombauts S."/>
            <person name="Zhao P.X."/>
            <person name="Zhou P."/>
            <person name="Barbe V."/>
            <person name="Bardou P."/>
            <person name="Bechner M."/>
            <person name="Bellec A."/>
            <person name="Berger A."/>
            <person name="Berges H."/>
            <person name="Bidwell S."/>
            <person name="Bisseling T."/>
            <person name="Choisne N."/>
            <person name="Couloux A."/>
            <person name="Denny R."/>
            <person name="Deshpande S."/>
            <person name="Dai X."/>
            <person name="Doyle J.J."/>
            <person name="Dudez A.M."/>
            <person name="Farmer A.D."/>
            <person name="Fouteau S."/>
            <person name="Franken C."/>
            <person name="Gibelin C."/>
            <person name="Gish J."/>
            <person name="Goldstein S."/>
            <person name="Gonzalez A.J."/>
            <person name="Green P.J."/>
            <person name="Hallab A."/>
            <person name="Hartog M."/>
            <person name="Hua A."/>
            <person name="Humphray S.J."/>
            <person name="Jeong D.H."/>
            <person name="Jing Y."/>
            <person name="Jocker A."/>
            <person name="Kenton S.M."/>
            <person name="Kim D.J."/>
            <person name="Klee K."/>
            <person name="Lai H."/>
            <person name="Lang C."/>
            <person name="Lin S."/>
            <person name="Macmil S.L."/>
            <person name="Magdelenat G."/>
            <person name="Matthews L."/>
            <person name="McCorrison J."/>
            <person name="Monaghan E.L."/>
            <person name="Mun J.H."/>
            <person name="Najar F.Z."/>
            <person name="Nicholson C."/>
            <person name="Noirot C."/>
            <person name="O'Bleness M."/>
            <person name="Paule C.R."/>
            <person name="Poulain J."/>
            <person name="Prion F."/>
            <person name="Qin B."/>
            <person name="Qu C."/>
            <person name="Retzel E.F."/>
            <person name="Riddle C."/>
            <person name="Sallet E."/>
            <person name="Samain S."/>
            <person name="Samson N."/>
            <person name="Sanders I."/>
            <person name="Saurat O."/>
            <person name="Scarpelli C."/>
            <person name="Schiex T."/>
            <person name="Segurens B."/>
            <person name="Severin A.J."/>
            <person name="Sherrier D.J."/>
            <person name="Shi R."/>
            <person name="Sims S."/>
            <person name="Singer S.R."/>
            <person name="Sinharoy S."/>
            <person name="Sterck L."/>
            <person name="Viollet A."/>
            <person name="Wang B.B."/>
            <person name="Wang K."/>
            <person name="Wang M."/>
            <person name="Wang X."/>
            <person name="Warfsmann J."/>
            <person name="Weissenbach J."/>
            <person name="White D.D."/>
            <person name="White J.D."/>
            <person name="Wiley G.B."/>
            <person name="Wincker P."/>
            <person name="Xing Y."/>
            <person name="Yang L."/>
            <person name="Yao Z."/>
            <person name="Ying F."/>
            <person name="Zhai J."/>
            <person name="Zhou L."/>
            <person name="Zuber A."/>
            <person name="Denarie J."/>
            <person name="Dixon R.A."/>
            <person name="May G.D."/>
            <person name="Schwartz D.C."/>
            <person name="Rogers J."/>
            <person name="Quetier F."/>
            <person name="Town C.D."/>
            <person name="Roe B.A."/>
        </authorList>
    </citation>
    <scope>NUCLEOTIDE SEQUENCE [LARGE SCALE GENOMIC DNA]</scope>
    <source>
        <strain evidence="4">A17</strain>
        <strain evidence="6 7">cv. Jemalong A17</strain>
    </source>
</reference>
<name>A0A072U2I4_MEDTR</name>
<dbReference type="EMBL" id="PSQE01000007">
    <property type="protein sequence ID" value="RHN46938.1"/>
    <property type="molecule type" value="Genomic_DNA"/>
</dbReference>
<evidence type="ECO:0000256" key="3">
    <source>
        <dbReference type="SAM" id="SignalP"/>
    </source>
</evidence>
<evidence type="ECO:0000256" key="2">
    <source>
        <dbReference type="ARBA" id="ARBA00023157"/>
    </source>
</evidence>
<dbReference type="EMBL" id="CM001223">
    <property type="protein sequence ID" value="KEH23358.1"/>
    <property type="molecule type" value="Genomic_DNA"/>
</dbReference>
<organism evidence="4 7">
    <name type="scientific">Medicago truncatula</name>
    <name type="common">Barrel medic</name>
    <name type="synonym">Medicago tribuloides</name>
    <dbReference type="NCBI Taxonomy" id="3880"/>
    <lineage>
        <taxon>Eukaryota</taxon>
        <taxon>Viridiplantae</taxon>
        <taxon>Streptophyta</taxon>
        <taxon>Embryophyta</taxon>
        <taxon>Tracheophyta</taxon>
        <taxon>Spermatophyta</taxon>
        <taxon>Magnoliopsida</taxon>
        <taxon>eudicotyledons</taxon>
        <taxon>Gunneridae</taxon>
        <taxon>Pentapetalae</taxon>
        <taxon>rosids</taxon>
        <taxon>fabids</taxon>
        <taxon>Fabales</taxon>
        <taxon>Fabaceae</taxon>
        <taxon>Papilionoideae</taxon>
        <taxon>50 kb inversion clade</taxon>
        <taxon>NPAAA clade</taxon>
        <taxon>Hologalegina</taxon>
        <taxon>IRL clade</taxon>
        <taxon>Trifolieae</taxon>
        <taxon>Medicago</taxon>
    </lineage>
</organism>
<dbReference type="Proteomes" id="UP000265566">
    <property type="component" value="Chromosome 7"/>
</dbReference>
<dbReference type="GO" id="GO:0005576">
    <property type="term" value="C:extracellular region"/>
    <property type="evidence" value="ECO:0007669"/>
    <property type="project" value="InterPro"/>
</dbReference>
<accession>A0A072U2I4</accession>
<dbReference type="GO" id="GO:0004867">
    <property type="term" value="F:serine-type endopeptidase inhibitor activity"/>
    <property type="evidence" value="ECO:0007669"/>
    <property type="project" value="InterPro"/>
</dbReference>
<evidence type="ECO:0000313" key="4">
    <source>
        <dbReference type="EMBL" id="KEH23358.1"/>
    </source>
</evidence>
<keyword evidence="3" id="KW-0732">Signal</keyword>